<dbReference type="GO" id="GO:0008233">
    <property type="term" value="F:peptidase activity"/>
    <property type="evidence" value="ECO:0007669"/>
    <property type="project" value="UniProtKB-KW"/>
</dbReference>
<gene>
    <name evidence="9" type="ORF">Y882_07020</name>
</gene>
<dbReference type="STRING" id="1440762.Y882_07020"/>
<keyword evidence="2 8" id="KW-0645">Protease</keyword>
<evidence type="ECO:0000256" key="4">
    <source>
        <dbReference type="ARBA" id="ARBA00022801"/>
    </source>
</evidence>
<dbReference type="Pfam" id="PF02586">
    <property type="entry name" value="SRAP"/>
    <property type="match status" value="1"/>
</dbReference>
<dbReference type="OrthoDB" id="6192129at2"/>
<organism evidence="9 10">
    <name type="scientific">Dyella japonica DSM 16301</name>
    <dbReference type="NCBI Taxonomy" id="1440762"/>
    <lineage>
        <taxon>Bacteria</taxon>
        <taxon>Pseudomonadati</taxon>
        <taxon>Pseudomonadota</taxon>
        <taxon>Gammaproteobacteria</taxon>
        <taxon>Lysobacterales</taxon>
        <taxon>Rhodanobacteraceae</taxon>
        <taxon>Dyella</taxon>
    </lineage>
</organism>
<protein>
    <recommendedName>
        <fullName evidence="8">Abasic site processing protein</fullName>
        <ecNumber evidence="8">3.4.-.-</ecNumber>
    </recommendedName>
</protein>
<dbReference type="SUPFAM" id="SSF143081">
    <property type="entry name" value="BB1717-like"/>
    <property type="match status" value="1"/>
</dbReference>
<dbReference type="EC" id="3.4.-.-" evidence="8"/>
<dbReference type="GO" id="GO:0016829">
    <property type="term" value="F:lyase activity"/>
    <property type="evidence" value="ECO:0007669"/>
    <property type="project" value="UniProtKB-KW"/>
</dbReference>
<sequence>MCGRYALYGPVSLSKRAKEALDRLGLDLVSEVNQRDPQYNIAPTNRAPVIVYGKLGTTVQGLKWGLVPFWSKEPKMTYSTINAKVETVETLRSFRDAFKARRALVPASGYYEWKKTGPGPKDKQPYFIHDPHGDLSLFCGLWESWRDRENPDGERLNTFTIIVGEAGPVSHDIHDRQPVILEPEAWQDWLTGDVETAKQLLADRGHADLVYYPVSKDVGSPANKGADLVERIEL</sequence>
<keyword evidence="4 8" id="KW-0378">Hydrolase</keyword>
<reference evidence="9 10" key="1">
    <citation type="journal article" date="2015" name="Antonie Van Leeuwenhoek">
        <title>A phylogenomic and molecular marker based taxonomic framework for the order Xanthomonadales: proposal to transfer the families Algiphilaceae and Solimonadaceae to the order Nevskiales ord. nov. and to create a new family within the order Xanthomonadales, the family Rhodanobacteraceae fam. nov., containing the genus Rhodanobacter and its closest relatives.</title>
        <authorList>
            <person name="Naushad S."/>
            <person name="Adeolu M."/>
            <person name="Wong S."/>
            <person name="Sohail M."/>
            <person name="Schellhorn H.E."/>
            <person name="Gupta R.S."/>
        </authorList>
    </citation>
    <scope>NUCLEOTIDE SEQUENCE [LARGE SCALE GENOMIC DNA]</scope>
    <source>
        <strain evidence="9 10">DSM 16301</strain>
    </source>
</reference>
<evidence type="ECO:0000256" key="7">
    <source>
        <dbReference type="ARBA" id="ARBA00023239"/>
    </source>
</evidence>
<dbReference type="RefSeq" id="WP_046971161.1">
    <property type="nucleotide sequence ID" value="NZ_JPLA01000016.1"/>
</dbReference>
<name>A0A0G9H9X0_9GAMM</name>
<dbReference type="PATRIC" id="fig|1440762.4.peg.773"/>
<dbReference type="InterPro" id="IPR036590">
    <property type="entry name" value="SRAP-like"/>
</dbReference>
<dbReference type="EMBL" id="JPLA01000016">
    <property type="protein sequence ID" value="KLD64492.1"/>
    <property type="molecule type" value="Genomic_DNA"/>
</dbReference>
<accession>A0A0G9H9X0</accession>
<dbReference type="GO" id="GO:0003697">
    <property type="term" value="F:single-stranded DNA binding"/>
    <property type="evidence" value="ECO:0007669"/>
    <property type="project" value="InterPro"/>
</dbReference>
<evidence type="ECO:0000256" key="6">
    <source>
        <dbReference type="ARBA" id="ARBA00023125"/>
    </source>
</evidence>
<keyword evidence="6" id="KW-0238">DNA-binding</keyword>
<dbReference type="Gene3D" id="3.90.1680.10">
    <property type="entry name" value="SOS response associated peptidase-like"/>
    <property type="match status" value="1"/>
</dbReference>
<keyword evidence="3" id="KW-0227">DNA damage</keyword>
<dbReference type="GO" id="GO:0006508">
    <property type="term" value="P:proteolysis"/>
    <property type="evidence" value="ECO:0007669"/>
    <property type="project" value="UniProtKB-KW"/>
</dbReference>
<dbReference type="PANTHER" id="PTHR13604">
    <property type="entry name" value="DC12-RELATED"/>
    <property type="match status" value="1"/>
</dbReference>
<comment type="similarity">
    <text evidence="1 8">Belongs to the SOS response-associated peptidase family.</text>
</comment>
<dbReference type="Proteomes" id="UP000035481">
    <property type="component" value="Unassembled WGS sequence"/>
</dbReference>
<evidence type="ECO:0000256" key="3">
    <source>
        <dbReference type="ARBA" id="ARBA00022763"/>
    </source>
</evidence>
<evidence type="ECO:0000313" key="9">
    <source>
        <dbReference type="EMBL" id="KLD64492.1"/>
    </source>
</evidence>
<evidence type="ECO:0000256" key="5">
    <source>
        <dbReference type="ARBA" id="ARBA00023124"/>
    </source>
</evidence>
<dbReference type="AlphaFoldDB" id="A0A0G9H9X0"/>
<proteinExistence type="inferred from homology"/>
<evidence type="ECO:0000256" key="1">
    <source>
        <dbReference type="ARBA" id="ARBA00008136"/>
    </source>
</evidence>
<dbReference type="PANTHER" id="PTHR13604:SF0">
    <property type="entry name" value="ABASIC SITE PROCESSING PROTEIN HMCES"/>
    <property type="match status" value="1"/>
</dbReference>
<evidence type="ECO:0000313" key="10">
    <source>
        <dbReference type="Proteomes" id="UP000035481"/>
    </source>
</evidence>
<evidence type="ECO:0000256" key="8">
    <source>
        <dbReference type="RuleBase" id="RU364100"/>
    </source>
</evidence>
<comment type="caution">
    <text evidence="9">The sequence shown here is derived from an EMBL/GenBank/DDBJ whole genome shotgun (WGS) entry which is preliminary data.</text>
</comment>
<evidence type="ECO:0000256" key="2">
    <source>
        <dbReference type="ARBA" id="ARBA00022670"/>
    </source>
</evidence>
<keyword evidence="7" id="KW-0456">Lyase</keyword>
<dbReference type="GO" id="GO:0106300">
    <property type="term" value="P:protein-DNA covalent cross-linking repair"/>
    <property type="evidence" value="ECO:0007669"/>
    <property type="project" value="InterPro"/>
</dbReference>
<dbReference type="InterPro" id="IPR003738">
    <property type="entry name" value="SRAP"/>
</dbReference>
<keyword evidence="5" id="KW-0190">Covalent protein-DNA linkage</keyword>